<evidence type="ECO:0000313" key="1">
    <source>
        <dbReference type="EMBL" id="NEG55440.1"/>
    </source>
</evidence>
<proteinExistence type="predicted"/>
<dbReference type="EMBL" id="WHZV01000005">
    <property type="protein sequence ID" value="NEG55440.1"/>
    <property type="molecule type" value="Genomic_DNA"/>
</dbReference>
<evidence type="ECO:0000313" key="2">
    <source>
        <dbReference type="Proteomes" id="UP000483293"/>
    </source>
</evidence>
<dbReference type="InterPro" id="IPR019650">
    <property type="entry name" value="DUF2513"/>
</dbReference>
<gene>
    <name evidence="1" type="ORF">GFD21_06600</name>
</gene>
<name>A0A6L9SSB0_9BIFI</name>
<dbReference type="Proteomes" id="UP000483293">
    <property type="component" value="Unassembled WGS sequence"/>
</dbReference>
<organism evidence="1 2">
    <name type="scientific">Bifidobacterium platyrrhinorum</name>
    <dbReference type="NCBI Taxonomy" id="2661628"/>
    <lineage>
        <taxon>Bacteria</taxon>
        <taxon>Bacillati</taxon>
        <taxon>Actinomycetota</taxon>
        <taxon>Actinomycetes</taxon>
        <taxon>Bifidobacteriales</taxon>
        <taxon>Bifidobacteriaceae</taxon>
        <taxon>Bifidobacterium</taxon>
    </lineage>
</organism>
<comment type="caution">
    <text evidence="1">The sequence shown here is derived from an EMBL/GenBank/DDBJ whole genome shotgun (WGS) entry which is preliminary data.</text>
</comment>
<keyword evidence="2" id="KW-1185">Reference proteome</keyword>
<reference evidence="1 2" key="1">
    <citation type="submission" date="2019-10" db="EMBL/GenBank/DDBJ databases">
        <title>Bifidobacterium from non-human primates.</title>
        <authorList>
            <person name="Modesto M."/>
        </authorList>
    </citation>
    <scope>NUCLEOTIDE SEQUENCE [LARGE SCALE GENOMIC DNA]</scope>
    <source>
        <strain evidence="1 2">SMA15</strain>
    </source>
</reference>
<protein>
    <submittedName>
        <fullName evidence="1">DUF2513 domain-containing protein</fullName>
    </submittedName>
</protein>
<sequence length="161" mass="18310">MPCGIGRRRTVIQTHDRGYHRWDDNHRGDHYKMMRDMDLIRSLLFDAENDGGSTARDFTGYSRGQVVSHLLWLQEAGLIDVSVGMNTFTAPLTDGNAVEIEDGRSFYSALTWDGCELLDAIRSDALWRALKRRLGENDMPSVSFNLIRFLADKMARDKLGV</sequence>
<dbReference type="AlphaFoldDB" id="A0A6L9SSB0"/>
<dbReference type="Pfam" id="PF10711">
    <property type="entry name" value="DUF2513"/>
    <property type="match status" value="1"/>
</dbReference>
<accession>A0A6L9SSB0</accession>